<organism evidence="1 2">
    <name type="scientific">Sphaerospermopsis reniformis</name>
    <dbReference type="NCBI Taxonomy" id="531300"/>
    <lineage>
        <taxon>Bacteria</taxon>
        <taxon>Bacillati</taxon>
        <taxon>Cyanobacteriota</taxon>
        <taxon>Cyanophyceae</taxon>
        <taxon>Nostocales</taxon>
        <taxon>Aphanizomenonaceae</taxon>
        <taxon>Sphaerospermopsis</taxon>
    </lineage>
</organism>
<name>A0A479ZZ26_9CYAN</name>
<evidence type="ECO:0008006" key="3">
    <source>
        <dbReference type="Google" id="ProtNLM"/>
    </source>
</evidence>
<dbReference type="RefSeq" id="WP_137666933.1">
    <property type="nucleotide sequence ID" value="NZ_BJCE01000036.1"/>
</dbReference>
<comment type="caution">
    <text evidence="1">The sequence shown here is derived from an EMBL/GenBank/DDBJ whole genome shotgun (WGS) entry which is preliminary data.</text>
</comment>
<gene>
    <name evidence="1" type="ORF">SR1949_14940</name>
</gene>
<reference evidence="2" key="1">
    <citation type="submission" date="2019-02" db="EMBL/GenBank/DDBJ databases">
        <title>Draft genome sequence of Sphaerospermopsis reniformis NIES-1949.</title>
        <authorList>
            <person name="Yamaguchi H."/>
            <person name="Suzuki S."/>
            <person name="Kawachi M."/>
        </authorList>
    </citation>
    <scope>NUCLEOTIDE SEQUENCE [LARGE SCALE GENOMIC DNA]</scope>
    <source>
        <strain evidence="2">NIES-1949</strain>
    </source>
</reference>
<proteinExistence type="predicted"/>
<dbReference type="EMBL" id="BJCE01000036">
    <property type="protein sequence ID" value="GCL36391.1"/>
    <property type="molecule type" value="Genomic_DNA"/>
</dbReference>
<evidence type="ECO:0000313" key="2">
    <source>
        <dbReference type="Proteomes" id="UP000300142"/>
    </source>
</evidence>
<sequence length="74" mass="8377">MTTKELLIQEINSMSETELKETLKIIRSLKQKESKPPHRPGSGKSILRHAGKWVGDDLKECLEIVESSRGLAEF</sequence>
<accession>A0A479ZZ26</accession>
<dbReference type="Proteomes" id="UP000300142">
    <property type="component" value="Unassembled WGS sequence"/>
</dbReference>
<evidence type="ECO:0000313" key="1">
    <source>
        <dbReference type="EMBL" id="GCL36391.1"/>
    </source>
</evidence>
<protein>
    <recommendedName>
        <fullName evidence="3">DUF2281 domain-containing protein</fullName>
    </recommendedName>
</protein>
<dbReference type="AlphaFoldDB" id="A0A479ZZ26"/>
<keyword evidence="2" id="KW-1185">Reference proteome</keyword>